<feature type="region of interest" description="Disordered" evidence="2">
    <location>
        <begin position="29"/>
        <end position="51"/>
    </location>
</feature>
<dbReference type="RefSeq" id="WP_154519833.1">
    <property type="nucleotide sequence ID" value="NZ_VUMT01000019.1"/>
</dbReference>
<evidence type="ECO:0000256" key="2">
    <source>
        <dbReference type="SAM" id="MobiDB-lite"/>
    </source>
</evidence>
<accession>A0A6L5Y0D1</accession>
<evidence type="ECO:0000256" key="1">
    <source>
        <dbReference type="PROSITE-ProRule" id="PRU00278"/>
    </source>
</evidence>
<evidence type="ECO:0000256" key="3">
    <source>
        <dbReference type="SAM" id="SignalP"/>
    </source>
</evidence>
<dbReference type="InterPro" id="IPR046357">
    <property type="entry name" value="PPIase_dom_sf"/>
</dbReference>
<keyword evidence="3" id="KW-0732">Signal</keyword>
<keyword evidence="6" id="KW-1185">Reference proteome</keyword>
<dbReference type="EMBL" id="VUMT01000019">
    <property type="protein sequence ID" value="MSS64442.1"/>
    <property type="molecule type" value="Genomic_DNA"/>
</dbReference>
<feature type="chain" id="PRO_5039277663" description="PpiC domain-containing protein" evidence="3">
    <location>
        <begin position="23"/>
        <end position="382"/>
    </location>
</feature>
<dbReference type="PROSITE" id="PS50198">
    <property type="entry name" value="PPIC_PPIASE_2"/>
    <property type="match status" value="1"/>
</dbReference>
<protein>
    <recommendedName>
        <fullName evidence="4">PpiC domain-containing protein</fullName>
    </recommendedName>
</protein>
<gene>
    <name evidence="5" type="ORF">FYJ58_11225</name>
</gene>
<dbReference type="Proteomes" id="UP000482209">
    <property type="component" value="Unassembled WGS sequence"/>
</dbReference>
<keyword evidence="1" id="KW-0413">Isomerase</keyword>
<name>A0A6L5Y0D1_9FIRM</name>
<evidence type="ECO:0000313" key="6">
    <source>
        <dbReference type="Proteomes" id="UP000482209"/>
    </source>
</evidence>
<organism evidence="5 6">
    <name type="scientific">Velocimicrobium porci</name>
    <dbReference type="NCBI Taxonomy" id="2606634"/>
    <lineage>
        <taxon>Bacteria</taxon>
        <taxon>Bacillati</taxon>
        <taxon>Bacillota</taxon>
        <taxon>Clostridia</taxon>
        <taxon>Lachnospirales</taxon>
        <taxon>Lachnospiraceae</taxon>
        <taxon>Velocimicrobium</taxon>
    </lineage>
</organism>
<dbReference type="InterPro" id="IPR027304">
    <property type="entry name" value="Trigger_fact/SurA_dom_sf"/>
</dbReference>
<dbReference type="InterPro" id="IPR000297">
    <property type="entry name" value="PPIase_PpiC"/>
</dbReference>
<comment type="caution">
    <text evidence="5">The sequence shown here is derived from an EMBL/GenBank/DDBJ whole genome shotgun (WGS) entry which is preliminary data.</text>
</comment>
<dbReference type="SUPFAM" id="SSF109998">
    <property type="entry name" value="Triger factor/SurA peptide-binding domain-like"/>
    <property type="match status" value="1"/>
</dbReference>
<keyword evidence="1" id="KW-0697">Rotamase</keyword>
<dbReference type="Pfam" id="PF13616">
    <property type="entry name" value="Rotamase_3"/>
    <property type="match status" value="1"/>
</dbReference>
<dbReference type="PROSITE" id="PS51257">
    <property type="entry name" value="PROKAR_LIPOPROTEIN"/>
    <property type="match status" value="1"/>
</dbReference>
<dbReference type="GO" id="GO:0003755">
    <property type="term" value="F:peptidyl-prolyl cis-trans isomerase activity"/>
    <property type="evidence" value="ECO:0007669"/>
    <property type="project" value="UniProtKB-KW"/>
</dbReference>
<evidence type="ECO:0000313" key="5">
    <source>
        <dbReference type="EMBL" id="MSS64442.1"/>
    </source>
</evidence>
<reference evidence="5 6" key="1">
    <citation type="submission" date="2019-08" db="EMBL/GenBank/DDBJ databases">
        <title>In-depth cultivation of the pig gut microbiome towards novel bacterial diversity and tailored functional studies.</title>
        <authorList>
            <person name="Wylensek D."/>
            <person name="Hitch T.C.A."/>
            <person name="Clavel T."/>
        </authorList>
    </citation>
    <scope>NUCLEOTIDE SEQUENCE [LARGE SCALE GENOMIC DNA]</scope>
    <source>
        <strain evidence="5 6">WCA-693-APC-MOT-I</strain>
    </source>
</reference>
<evidence type="ECO:0000259" key="4">
    <source>
        <dbReference type="PROSITE" id="PS50198"/>
    </source>
</evidence>
<proteinExistence type="predicted"/>
<dbReference type="SUPFAM" id="SSF54534">
    <property type="entry name" value="FKBP-like"/>
    <property type="match status" value="1"/>
</dbReference>
<dbReference type="Gene3D" id="3.10.50.40">
    <property type="match status" value="1"/>
</dbReference>
<sequence length="382" mass="43916">MIKRRKLGVFALTIALIGSVTFMTGCDHNGKQEDSKKKIESSEEPDKKEDTKYDLKETVVTIDGKAILMKEMMYYIYQSEQQGNYYDSLFASFEDANESFWDTEFEEGKSNREALKEETMSGCILYEIFQNKAKAEGYVLTEDEKESAVSDAKELYASLTEKQKSIMGLSVKDITKIQKKVLLGNKYYEKIMKGIKIDEDAVRKTVDKEAYRQYDVDYIYIPTVNYDEEYNPVSMSKKEKQEAYDKIKALLPKAIKGREFDDLIGDDEEQLESGSISFIKDDNIYGEAFEEAALELKKGEVADKVIEGDDGYYIIKMVNDNSAESYESEVENAINNAKNEAFEKQFEKIKKDHEIEINSSVWDNLTLGKITYDEEAQQNLQN</sequence>
<feature type="signal peptide" evidence="3">
    <location>
        <begin position="1"/>
        <end position="22"/>
    </location>
</feature>
<dbReference type="AlphaFoldDB" id="A0A6L5Y0D1"/>
<feature type="domain" description="PpiC" evidence="4">
    <location>
        <begin position="211"/>
        <end position="319"/>
    </location>
</feature>